<keyword evidence="2" id="KW-0472">Membrane</keyword>
<dbReference type="InterPro" id="IPR013974">
    <property type="entry name" value="SAF"/>
</dbReference>
<feature type="region of interest" description="Disordered" evidence="1">
    <location>
        <begin position="1"/>
        <end position="44"/>
    </location>
</feature>
<dbReference type="RefSeq" id="WP_139106691.1">
    <property type="nucleotide sequence ID" value="NZ_VDFR01000110.1"/>
</dbReference>
<organism evidence="4 5">
    <name type="scientific">Mumia zhuanghuii</name>
    <dbReference type="NCBI Taxonomy" id="2585211"/>
    <lineage>
        <taxon>Bacteria</taxon>
        <taxon>Bacillati</taxon>
        <taxon>Actinomycetota</taxon>
        <taxon>Actinomycetes</taxon>
        <taxon>Propionibacteriales</taxon>
        <taxon>Nocardioidaceae</taxon>
        <taxon>Mumia</taxon>
    </lineage>
</organism>
<dbReference type="SMART" id="SM00858">
    <property type="entry name" value="SAF"/>
    <property type="match status" value="1"/>
</dbReference>
<gene>
    <name evidence="4" type="ORF">FHE65_23440</name>
</gene>
<dbReference type="Pfam" id="PF08666">
    <property type="entry name" value="SAF"/>
    <property type="match status" value="1"/>
</dbReference>
<sequence>MAESTRTSGVSVHDRQRERAARGVRTRQSLAAGKSDRPTPPRRRRPAMAALAVLLIVGGAALAGLLAVNLDSRTSVIVVNQDVPAGTEITTDLLTTSMVASEGLKIVPEDQVSAVLGTYARVPLSEGQLLDTTMLVKGGVLAAGTVQVGVPLPAGRVPAGLRSGDEIRLIRLSDGASSQPTPLATALVLRTAAGESGGIVDGGGSSGGGATLMVPSRAADAIVDAAANERLGMALIRHGVAIDDVELSVLGGPR</sequence>
<keyword evidence="2" id="KW-1133">Transmembrane helix</keyword>
<accession>A0A5C4MJU5</accession>
<name>A0A5C4MJU5_9ACTN</name>
<evidence type="ECO:0000256" key="2">
    <source>
        <dbReference type="SAM" id="Phobius"/>
    </source>
</evidence>
<keyword evidence="2" id="KW-0812">Transmembrane</keyword>
<evidence type="ECO:0000259" key="3">
    <source>
        <dbReference type="SMART" id="SM00858"/>
    </source>
</evidence>
<feature type="compositionally biased region" description="Polar residues" evidence="1">
    <location>
        <begin position="1"/>
        <end position="10"/>
    </location>
</feature>
<evidence type="ECO:0000313" key="5">
    <source>
        <dbReference type="Proteomes" id="UP000306740"/>
    </source>
</evidence>
<proteinExistence type="predicted"/>
<evidence type="ECO:0000256" key="1">
    <source>
        <dbReference type="SAM" id="MobiDB-lite"/>
    </source>
</evidence>
<dbReference type="EMBL" id="VDFR01000110">
    <property type="protein sequence ID" value="TNC40368.1"/>
    <property type="molecule type" value="Genomic_DNA"/>
</dbReference>
<dbReference type="Proteomes" id="UP000306740">
    <property type="component" value="Unassembled WGS sequence"/>
</dbReference>
<comment type="caution">
    <text evidence="4">The sequence shown here is derived from an EMBL/GenBank/DDBJ whole genome shotgun (WGS) entry which is preliminary data.</text>
</comment>
<reference evidence="4 5" key="1">
    <citation type="submission" date="2019-05" db="EMBL/GenBank/DDBJ databases">
        <title>Mumia sp. nov., isolated from the intestinal contents of plateau pika (Ochotona curzoniae) in the Qinghai-Tibet plateau of China.</title>
        <authorList>
            <person name="Tian Z."/>
        </authorList>
    </citation>
    <scope>NUCLEOTIDE SEQUENCE [LARGE SCALE GENOMIC DNA]</scope>
    <source>
        <strain evidence="5">527</strain>
    </source>
</reference>
<evidence type="ECO:0000313" key="4">
    <source>
        <dbReference type="EMBL" id="TNC40368.1"/>
    </source>
</evidence>
<feature type="transmembrane region" description="Helical" evidence="2">
    <location>
        <begin position="47"/>
        <end position="68"/>
    </location>
</feature>
<dbReference type="AlphaFoldDB" id="A0A5C4MJU5"/>
<protein>
    <recommendedName>
        <fullName evidence="3">SAF domain-containing protein</fullName>
    </recommendedName>
</protein>
<feature type="domain" description="SAF" evidence="3">
    <location>
        <begin position="74"/>
        <end position="136"/>
    </location>
</feature>
<dbReference type="OrthoDB" id="5185591at2"/>
<dbReference type="CDD" id="cd11614">
    <property type="entry name" value="SAF_CpaB_FlgA_like"/>
    <property type="match status" value="1"/>
</dbReference>
<feature type="compositionally biased region" description="Basic and acidic residues" evidence="1">
    <location>
        <begin position="12"/>
        <end position="21"/>
    </location>
</feature>